<reference evidence="2" key="3">
    <citation type="submission" date="2016-03" db="UniProtKB">
        <authorList>
            <consortium name="EnsemblProtists"/>
        </authorList>
    </citation>
    <scope>IDENTIFICATION</scope>
</reference>
<reference evidence="3" key="2">
    <citation type="submission" date="2012-11" db="EMBL/GenBank/DDBJ databases">
        <authorList>
            <person name="Kuo A."/>
            <person name="Curtis B.A."/>
            <person name="Tanifuji G."/>
            <person name="Burki F."/>
            <person name="Gruber A."/>
            <person name="Irimia M."/>
            <person name="Maruyama S."/>
            <person name="Arias M.C."/>
            <person name="Ball S.G."/>
            <person name="Gile G.H."/>
            <person name="Hirakawa Y."/>
            <person name="Hopkins J.F."/>
            <person name="Rensing S.A."/>
            <person name="Schmutz J."/>
            <person name="Symeonidi A."/>
            <person name="Elias M."/>
            <person name="Eveleigh R.J."/>
            <person name="Herman E.K."/>
            <person name="Klute M.J."/>
            <person name="Nakayama T."/>
            <person name="Obornik M."/>
            <person name="Reyes-Prieto A."/>
            <person name="Armbrust E.V."/>
            <person name="Aves S.J."/>
            <person name="Beiko R.G."/>
            <person name="Coutinho P."/>
            <person name="Dacks J.B."/>
            <person name="Durnford D.G."/>
            <person name="Fast N.M."/>
            <person name="Green B.R."/>
            <person name="Grisdale C."/>
            <person name="Hempe F."/>
            <person name="Henrissat B."/>
            <person name="Hoppner M.P."/>
            <person name="Ishida K.-I."/>
            <person name="Kim E."/>
            <person name="Koreny L."/>
            <person name="Kroth P.G."/>
            <person name="Liu Y."/>
            <person name="Malik S.-B."/>
            <person name="Maier U.G."/>
            <person name="McRose D."/>
            <person name="Mock T."/>
            <person name="Neilson J.A."/>
            <person name="Onodera N.T."/>
            <person name="Poole A.M."/>
            <person name="Pritham E.J."/>
            <person name="Richards T.A."/>
            <person name="Rocap G."/>
            <person name="Roy S.W."/>
            <person name="Sarai C."/>
            <person name="Schaack S."/>
            <person name="Shirato S."/>
            <person name="Slamovits C.H."/>
            <person name="Spencer D.F."/>
            <person name="Suzuki S."/>
            <person name="Worden A.Z."/>
            <person name="Zauner S."/>
            <person name="Barry K."/>
            <person name="Bell C."/>
            <person name="Bharti A.K."/>
            <person name="Crow J.A."/>
            <person name="Grimwood J."/>
            <person name="Kramer R."/>
            <person name="Lindquist E."/>
            <person name="Lucas S."/>
            <person name="Salamov A."/>
            <person name="McFadden G.I."/>
            <person name="Lane C.E."/>
            <person name="Keeling P.J."/>
            <person name="Gray M.W."/>
            <person name="Grigoriev I.V."/>
            <person name="Archibald J.M."/>
        </authorList>
    </citation>
    <scope>NUCLEOTIDE SEQUENCE</scope>
    <source>
        <strain evidence="3">CCMP2712</strain>
    </source>
</reference>
<organism evidence="1">
    <name type="scientific">Guillardia theta (strain CCMP2712)</name>
    <name type="common">Cryptophyte</name>
    <dbReference type="NCBI Taxonomy" id="905079"/>
    <lineage>
        <taxon>Eukaryota</taxon>
        <taxon>Cryptophyceae</taxon>
        <taxon>Pyrenomonadales</taxon>
        <taxon>Geminigeraceae</taxon>
        <taxon>Guillardia</taxon>
    </lineage>
</organism>
<evidence type="ECO:0000313" key="3">
    <source>
        <dbReference type="Proteomes" id="UP000011087"/>
    </source>
</evidence>
<proteinExistence type="predicted"/>
<dbReference type="PaxDb" id="55529-EKX32467"/>
<dbReference type="EnsemblProtists" id="EKX32467">
    <property type="protein sequence ID" value="EKX32467"/>
    <property type="gene ID" value="GUITHDRAFT_121361"/>
</dbReference>
<gene>
    <name evidence="1" type="ORF">GUITHDRAFT_121361</name>
</gene>
<dbReference type="KEGG" id="gtt:GUITHDRAFT_121361"/>
<dbReference type="GeneID" id="17289206"/>
<dbReference type="EMBL" id="JH993188">
    <property type="protein sequence ID" value="EKX32467.1"/>
    <property type="molecule type" value="Genomic_DNA"/>
</dbReference>
<protein>
    <submittedName>
        <fullName evidence="1 2">Uncharacterized protein</fullName>
    </submittedName>
</protein>
<dbReference type="HOGENOM" id="CLU_2727593_0_0_1"/>
<keyword evidence="3" id="KW-1185">Reference proteome</keyword>
<evidence type="ECO:0000313" key="2">
    <source>
        <dbReference type="EnsemblProtists" id="EKX32467"/>
    </source>
</evidence>
<reference evidence="1 3" key="1">
    <citation type="journal article" date="2012" name="Nature">
        <title>Algal genomes reveal evolutionary mosaicism and the fate of nucleomorphs.</title>
        <authorList>
            <consortium name="DOE Joint Genome Institute"/>
            <person name="Curtis B.A."/>
            <person name="Tanifuji G."/>
            <person name="Burki F."/>
            <person name="Gruber A."/>
            <person name="Irimia M."/>
            <person name="Maruyama S."/>
            <person name="Arias M.C."/>
            <person name="Ball S.G."/>
            <person name="Gile G.H."/>
            <person name="Hirakawa Y."/>
            <person name="Hopkins J.F."/>
            <person name="Kuo A."/>
            <person name="Rensing S.A."/>
            <person name="Schmutz J."/>
            <person name="Symeonidi A."/>
            <person name="Elias M."/>
            <person name="Eveleigh R.J."/>
            <person name="Herman E.K."/>
            <person name="Klute M.J."/>
            <person name="Nakayama T."/>
            <person name="Obornik M."/>
            <person name="Reyes-Prieto A."/>
            <person name="Armbrust E.V."/>
            <person name="Aves S.J."/>
            <person name="Beiko R.G."/>
            <person name="Coutinho P."/>
            <person name="Dacks J.B."/>
            <person name="Durnford D.G."/>
            <person name="Fast N.M."/>
            <person name="Green B.R."/>
            <person name="Grisdale C.J."/>
            <person name="Hempel F."/>
            <person name="Henrissat B."/>
            <person name="Hoppner M.P."/>
            <person name="Ishida K."/>
            <person name="Kim E."/>
            <person name="Koreny L."/>
            <person name="Kroth P.G."/>
            <person name="Liu Y."/>
            <person name="Malik S.B."/>
            <person name="Maier U.G."/>
            <person name="McRose D."/>
            <person name="Mock T."/>
            <person name="Neilson J.A."/>
            <person name="Onodera N.T."/>
            <person name="Poole A.M."/>
            <person name="Pritham E.J."/>
            <person name="Richards T.A."/>
            <person name="Rocap G."/>
            <person name="Roy S.W."/>
            <person name="Sarai C."/>
            <person name="Schaack S."/>
            <person name="Shirato S."/>
            <person name="Slamovits C.H."/>
            <person name="Spencer D.F."/>
            <person name="Suzuki S."/>
            <person name="Worden A.Z."/>
            <person name="Zauner S."/>
            <person name="Barry K."/>
            <person name="Bell C."/>
            <person name="Bharti A.K."/>
            <person name="Crow J.A."/>
            <person name="Grimwood J."/>
            <person name="Kramer R."/>
            <person name="Lindquist E."/>
            <person name="Lucas S."/>
            <person name="Salamov A."/>
            <person name="McFadden G.I."/>
            <person name="Lane C.E."/>
            <person name="Keeling P.J."/>
            <person name="Gray M.W."/>
            <person name="Grigoriev I.V."/>
            <person name="Archibald J.M."/>
        </authorList>
    </citation>
    <scope>NUCLEOTIDE SEQUENCE</scope>
    <source>
        <strain evidence="1 3">CCMP2712</strain>
    </source>
</reference>
<name>L1I8Q2_GUITC</name>
<dbReference type="RefSeq" id="XP_005819447.1">
    <property type="nucleotide sequence ID" value="XM_005819390.1"/>
</dbReference>
<evidence type="ECO:0000313" key="1">
    <source>
        <dbReference type="EMBL" id="EKX32467.1"/>
    </source>
</evidence>
<sequence length="72" mass="7930">MLQMLFSKPRFSMLFDNVNPFTEEVVGEWNLPDGILLAPAGGLEYPANDPATQYYGPDGVIDFTTPVDVSGY</sequence>
<accession>L1I8Q2</accession>
<dbReference type="Proteomes" id="UP000011087">
    <property type="component" value="Unassembled WGS sequence"/>
</dbReference>
<dbReference type="AlphaFoldDB" id="L1I8Q2"/>